<accession>A0A6A6ZJX5</accession>
<evidence type="ECO:0000256" key="1">
    <source>
        <dbReference type="SAM" id="MobiDB-lite"/>
    </source>
</evidence>
<reference evidence="2" key="1">
    <citation type="journal article" date="2020" name="Stud. Mycol.">
        <title>101 Dothideomycetes genomes: a test case for predicting lifestyles and emergence of pathogens.</title>
        <authorList>
            <person name="Haridas S."/>
            <person name="Albert R."/>
            <person name="Binder M."/>
            <person name="Bloem J."/>
            <person name="Labutti K."/>
            <person name="Salamov A."/>
            <person name="Andreopoulos B."/>
            <person name="Baker S."/>
            <person name="Barry K."/>
            <person name="Bills G."/>
            <person name="Bluhm B."/>
            <person name="Cannon C."/>
            <person name="Castanera R."/>
            <person name="Culley D."/>
            <person name="Daum C."/>
            <person name="Ezra D."/>
            <person name="Gonzalez J."/>
            <person name="Henrissat B."/>
            <person name="Kuo A."/>
            <person name="Liang C."/>
            <person name="Lipzen A."/>
            <person name="Lutzoni F."/>
            <person name="Magnuson J."/>
            <person name="Mondo S."/>
            <person name="Nolan M."/>
            <person name="Ohm R."/>
            <person name="Pangilinan J."/>
            <person name="Park H.-J."/>
            <person name="Ramirez L."/>
            <person name="Alfaro M."/>
            <person name="Sun H."/>
            <person name="Tritt A."/>
            <person name="Yoshinaga Y."/>
            <person name="Zwiers L.-H."/>
            <person name="Turgeon B."/>
            <person name="Goodwin S."/>
            <person name="Spatafora J."/>
            <person name="Crous P."/>
            <person name="Grigoriev I."/>
        </authorList>
    </citation>
    <scope>NUCLEOTIDE SEQUENCE</scope>
    <source>
        <strain evidence="2">CBS 113818</strain>
    </source>
</reference>
<evidence type="ECO:0000313" key="3">
    <source>
        <dbReference type="Proteomes" id="UP000799424"/>
    </source>
</evidence>
<name>A0A6A6ZJX5_9PLEO</name>
<gene>
    <name evidence="2" type="ORF">CC86DRAFT_471208</name>
</gene>
<organism evidence="2 3">
    <name type="scientific">Ophiobolus disseminans</name>
    <dbReference type="NCBI Taxonomy" id="1469910"/>
    <lineage>
        <taxon>Eukaryota</taxon>
        <taxon>Fungi</taxon>
        <taxon>Dikarya</taxon>
        <taxon>Ascomycota</taxon>
        <taxon>Pezizomycotina</taxon>
        <taxon>Dothideomycetes</taxon>
        <taxon>Pleosporomycetidae</taxon>
        <taxon>Pleosporales</taxon>
        <taxon>Pleosporineae</taxon>
        <taxon>Phaeosphaeriaceae</taxon>
        <taxon>Ophiobolus</taxon>
    </lineage>
</organism>
<feature type="compositionally biased region" description="Low complexity" evidence="1">
    <location>
        <begin position="234"/>
        <end position="243"/>
    </location>
</feature>
<proteinExistence type="predicted"/>
<feature type="region of interest" description="Disordered" evidence="1">
    <location>
        <begin position="1"/>
        <end position="58"/>
    </location>
</feature>
<dbReference type="EMBL" id="MU006240">
    <property type="protein sequence ID" value="KAF2820634.1"/>
    <property type="molecule type" value="Genomic_DNA"/>
</dbReference>
<protein>
    <submittedName>
        <fullName evidence="2">Uncharacterized protein</fullName>
    </submittedName>
</protein>
<dbReference type="Proteomes" id="UP000799424">
    <property type="component" value="Unassembled WGS sequence"/>
</dbReference>
<evidence type="ECO:0000313" key="2">
    <source>
        <dbReference type="EMBL" id="KAF2820634.1"/>
    </source>
</evidence>
<keyword evidence="3" id="KW-1185">Reference proteome</keyword>
<dbReference type="AlphaFoldDB" id="A0A6A6ZJX5"/>
<sequence length="475" mass="52358">MPRLCNPFKSSKQAPQSYPEQPAPKNTSCNHANQTQQPSHLPQTTPAPNKPLPQDETSNSLDYIHTLVRLANVQIRHTHQLIDQDGAALEQIKNLKRKLKETHRELGKTYAKVEGEVGDEWADVLRDAGRRVWEAGRRLGRLKGEVRAGEEGELTVGGDGDGKEYLMSGALPVEDGEEYLMSDALPVENGLGDVDGDDDVDEEVMDVLLDLPRLMAYGVHSEGRNIPDRITNAPIHPTTNPTHPTSPEPTPPPYPLPRATVIALLRHEERNSSLHLHDPDRIRTGSCTGFTISQLLLFGSTHPSFVLPYLPHIPLRSLRSLKKYLIAHGHILKSATISRTEKLLHCMQLLRTGNRYESIAVVFSRSPRQVRAACQEVMMALEAMYESTVDEGCEADVCAHVWGIWKRFELNADEQGAARYYGFTWSQVAKVLVGLNLFIGGGEGEGGAVRYAIERLGGIEAGMDGVGVVGSADTQ</sequence>
<feature type="compositionally biased region" description="Pro residues" evidence="1">
    <location>
        <begin position="244"/>
        <end position="253"/>
    </location>
</feature>
<feature type="region of interest" description="Disordered" evidence="1">
    <location>
        <begin position="226"/>
        <end position="253"/>
    </location>
</feature>
<dbReference type="OrthoDB" id="3786878at2759"/>
<feature type="compositionally biased region" description="Polar residues" evidence="1">
    <location>
        <begin position="8"/>
        <end position="47"/>
    </location>
</feature>